<dbReference type="EMBL" id="KZ825411">
    <property type="protein sequence ID" value="RAH40383.1"/>
    <property type="molecule type" value="Genomic_DNA"/>
</dbReference>
<protein>
    <submittedName>
        <fullName evidence="1">ATP-dependent DNA ligase</fullName>
    </submittedName>
</protein>
<evidence type="ECO:0000313" key="2">
    <source>
        <dbReference type="Proteomes" id="UP000249057"/>
    </source>
</evidence>
<reference evidence="1" key="1">
    <citation type="submission" date="2018-02" db="EMBL/GenBank/DDBJ databases">
        <title>The genomes of Aspergillus section Nigri reveals drivers in fungal speciation.</title>
        <authorList>
            <consortium name="DOE Joint Genome Institute"/>
            <person name="Vesth T.C."/>
            <person name="Nybo J."/>
            <person name="Theobald S."/>
            <person name="Brandl J."/>
            <person name="Frisvad J.C."/>
            <person name="Nielsen K.F."/>
            <person name="Lyhne E.K."/>
            <person name="Kogle M.E."/>
            <person name="Kuo A."/>
            <person name="Riley R."/>
            <person name="Clum A."/>
            <person name="Nolan M."/>
            <person name="Lipzen A."/>
            <person name="Salamov A."/>
            <person name="Henrissat B."/>
            <person name="Wiebenga A."/>
            <person name="De vries R.P."/>
            <person name="Grigoriev I.V."/>
            <person name="Mortensen U.H."/>
            <person name="Andersen M.R."/>
            <person name="Baker S.E."/>
        </authorList>
    </citation>
    <scope>NUCLEOTIDE SEQUENCE</scope>
    <source>
        <strain evidence="1">CBS 621.78</strain>
    </source>
</reference>
<accession>A0ACD1FTT8</accession>
<gene>
    <name evidence="1" type="ORF">BO95DRAFT_477257</name>
</gene>
<keyword evidence="2" id="KW-1185">Reference proteome</keyword>
<sequence length="1868" mass="210535">MDSDENMEVEGSSTLNPPAGTEHAHEDMDLDENYPNRPHNHSPTPPFHTLFETLFNPLSAIKRQPTSTTTAQRAPAARRKLGPHGQGASSTSLNPAERRRDVIERFISHWRQTVGDDIYPAFRLILPDKDRDRAMYGLKEKAIGKMLVKILKIDKNSEDAVGLLNWKLPGYGTEARGGFLAGDFARRCYDVVSKRPMRTEVGSMSIAEVNERLDRLSAAGREGEQIAILGEFYRRMNPEELLWLIRIILRQMKVGASERTLFDVWHPDAEGLYSISSSLRRVCWELHDPNVRLEDERRGIALMQCFQPQLAQFQVQSLEKMVAKMRGFVGDKDEEKGEFWIEEKLDGERMQLHMGPDGEVDGGRRFRFWSRKAKDYTYLYGSGLFDENGALTRHLADAFADGVESVILDGEMIAWNPEQDAPEPFGTLKSAAIAEQRNPFANGSRPLFRIFDILYLNGHDLTRYTLRDRRNALQKSIRDVHRRFEVHPYEEATSTAEVEASLRRVVAEASEGLVLKNPRSPYRLNERHDDWMKVKPEYMTEFGESLDLVVIGGYYGSGHRGGALSSFLCGLRVDDSAATAASSSQRHVAESSKCYSFCKVGGGFTAADYANIRHHTDGKWKEWNPKKPPLAYIELAGAGNAQHERPDMWIKPEDSVVLCVKAASVSVSDQFRMGLTLRFPRFKRLRGDKDWTSALSVQEFLDLKSNVEQEQKEKAFNVENFRKKRQKKSTKKPLAIAGYDARAEVESAGPSGHIFDGLNFFVMTDSTTPVKKTKAELEQLVKSNGGKFYQTNTAAPDMICVADRRTVKAASLQKTGEVDIIRPSWILDCIRQSEIDAGLADLLLPTEPRHMFYTTPEKEAEVAASVDRFNDSYARNITLEELSEILKKMETDATPRNSKARDKLKEHLYDKINSGWPLPCGWLFDGLVFYFPQLAHQRTTRDVDRDHSPDDDFGEMDDLQSHHPLQLTRNTARFAGARVVDTAQDPAITHVILQPTGLPVAEYRSLREPWAAAQRIPHFVTTGWVEESWRQQTLLDEERVYDPNSDHRRKGVYKKDTDTLRTKNATLLTLIQALLNYEEEDAFDLVRQIRSCDNLEDVAQSILGQQNKPSLASDTPVASGDEADQFESELSGKMSELMLDGSRKLIGGTSNLIYLPPGSELNEFNPNANHQELGRGVDASVSHWTRVTDDEKLISHLMKMYFTWHYPFFTTLSRDLFYRDYVRGVSSQYCSSLLVNTMLALGCHFSSWEGAREDPGNSATAGDHFFKEAKRLFFENDEHANAKLCTVQALALMSVREAGCGRESKGWVYSGMSFRMASDLGLDFDSTSLGVRNLSEEEIDARRITFWGCFLFDKCWSNYLGRQPQWTVGDIGVSMPEIFPNEDAALWSSYTDAGVAEDQAQPSRIRAIAVQISKLCQINGDLLVFFYDPKPKDKLSSKQAELKKLSEIHTRLETWKKDLPKELGPQDGQLPQALLMHMFYQLLLIHLYRPFLKYTKSTSPLPQHVSPRKLCTQAASAISKLLRMYKRTYGFKQICNVAVYMAHTALTVHLLNLPEKNAQRDVVHGVRHLEEMGESWLCARRTLRILEISANKWHVELPAEAVATFESTHVRWGSWGSWDQALSPPASEDSPPTISMSYPDSNSRGIGLPMPPRHAVMEGHGGNYMHKKSATTVGSMGSQLLPDLPVPVSASAMRAVQRSLNTQLAQEPARLPEPTYLRPVAHAYAQYRNVPVSQADMWYNDENIRAFSSVQDNSPATTTSPANEYGGSENLVEESQDWWSRESHRFNFGMDNWVSDWNHNMPGRASGANPGSSYPLNVGQTSGPESASNPPPPMRFAVGAPSGTSNPDHSPAIPGYNNVPTSEAYRRQ</sequence>
<name>A0ACD1FTT8_9EURO</name>
<evidence type="ECO:0000313" key="1">
    <source>
        <dbReference type="EMBL" id="RAH40383.1"/>
    </source>
</evidence>
<keyword evidence="1" id="KW-0436">Ligase</keyword>
<dbReference type="Proteomes" id="UP000249057">
    <property type="component" value="Unassembled WGS sequence"/>
</dbReference>
<organism evidence="1 2">
    <name type="scientific">Aspergillus brunneoviolaceus CBS 621.78</name>
    <dbReference type="NCBI Taxonomy" id="1450534"/>
    <lineage>
        <taxon>Eukaryota</taxon>
        <taxon>Fungi</taxon>
        <taxon>Dikarya</taxon>
        <taxon>Ascomycota</taxon>
        <taxon>Pezizomycotina</taxon>
        <taxon>Eurotiomycetes</taxon>
        <taxon>Eurotiomycetidae</taxon>
        <taxon>Eurotiales</taxon>
        <taxon>Aspergillaceae</taxon>
        <taxon>Aspergillus</taxon>
        <taxon>Aspergillus subgen. Circumdati</taxon>
    </lineage>
</organism>
<proteinExistence type="predicted"/>